<gene>
    <name evidence="4" type="ORF">K0M31_015174</name>
</gene>
<dbReference type="GO" id="GO:0032447">
    <property type="term" value="P:protein urmylation"/>
    <property type="evidence" value="ECO:0007669"/>
    <property type="project" value="UniProtKB-UniRule"/>
</dbReference>
<comment type="subcellular location">
    <subcellularLocation>
        <location evidence="3">Cytoplasm</location>
    </subcellularLocation>
</comment>
<accession>A0AA40KFI7</accession>
<evidence type="ECO:0000256" key="1">
    <source>
        <dbReference type="ARBA" id="ARBA00022490"/>
    </source>
</evidence>
<dbReference type="GO" id="GO:0016783">
    <property type="term" value="F:sulfurtransferase activity"/>
    <property type="evidence" value="ECO:0007669"/>
    <property type="project" value="TreeGrafter"/>
</dbReference>
<comment type="pathway">
    <text evidence="3">tRNA modification; 5-methoxycarbonylmethyl-2-thiouridine-tRNA biosynthesis.</text>
</comment>
<name>A0AA40KFI7_9HYME</name>
<comment type="function">
    <text evidence="3">Plays a central role in 2-thiolation of mcm(5)S(2)U at tRNA wobble positions of tRNA(Lys), tRNA(Glu) and tRNA(Gln). May act by forming a heterodimer with NCS6/CTU1 that ligates sulfur from thiocarboxylated URM1 onto the uridine of tRNAs at wobble position.</text>
</comment>
<evidence type="ECO:0000313" key="4">
    <source>
        <dbReference type="EMBL" id="KAK1118477.1"/>
    </source>
</evidence>
<dbReference type="PANTHER" id="PTHR20882">
    <property type="entry name" value="CYTOPLASMIC TRNA 2-THIOLATION PROTEIN 2"/>
    <property type="match status" value="1"/>
</dbReference>
<dbReference type="GO" id="GO:0000049">
    <property type="term" value="F:tRNA binding"/>
    <property type="evidence" value="ECO:0007669"/>
    <property type="project" value="InterPro"/>
</dbReference>
<dbReference type="GO" id="GO:0005829">
    <property type="term" value="C:cytosol"/>
    <property type="evidence" value="ECO:0007669"/>
    <property type="project" value="TreeGrafter"/>
</dbReference>
<dbReference type="Proteomes" id="UP001177670">
    <property type="component" value="Unassembled WGS sequence"/>
</dbReference>
<dbReference type="HAMAP" id="MF_03054">
    <property type="entry name" value="CTU2"/>
    <property type="match status" value="1"/>
</dbReference>
<sequence length="489" mass="55181">MCTLNLSEYDTFEIEKITTTSFPATTIEAHDAVPFCKKCGNQETQVFLKNGNEYCKRCFLIILRHKFRATLSKSKSVHRNESILVAHSGKANSTLLLHLIATDTNESISKKPQFSFKVLYIDDGTAKGRSIKERESIQSALAKEAENLQLTMYILPLSNCVTDSICEEMQLVNAPLMNTTTSENTTVQEIFDNLENDTAKDELLQQLRLKLLVSAARKLNCNKIFIADASVDLAVKVLGNVSTGRGSQLPFNVAFSDTRYKDVTLLRPLRDFTRDDITGYLECYNLHPIFNCDKYNSSFPASIRNVTKNFVHKLDSEFHSTVPTIYRTSEKLDTKRMECENSNTKIDDNVDSDNNICVLCELTSNSSYLSKEQPTSVAQAKLFSKLVSTVADTSLSMMATNSLNIHELSSNEQIKSTNALKKEEHQCQSDIHKSFLKQSIIEKYLCYGCRLIFLNSKQVDNILPNFISNAIQKKSQIAHLEKEISDFLL</sequence>
<dbReference type="SUPFAM" id="SSF52402">
    <property type="entry name" value="Adenine nucleotide alpha hydrolases-like"/>
    <property type="match status" value="1"/>
</dbReference>
<evidence type="ECO:0000256" key="3">
    <source>
        <dbReference type="HAMAP-Rule" id="MF_03054"/>
    </source>
</evidence>
<comment type="similarity">
    <text evidence="3">Belongs to the CTU2/NCS2 family.</text>
</comment>
<evidence type="ECO:0000256" key="2">
    <source>
        <dbReference type="ARBA" id="ARBA00022694"/>
    </source>
</evidence>
<dbReference type="Gene3D" id="3.40.50.620">
    <property type="entry name" value="HUPs"/>
    <property type="match status" value="1"/>
</dbReference>
<dbReference type="GO" id="GO:0016779">
    <property type="term" value="F:nucleotidyltransferase activity"/>
    <property type="evidence" value="ECO:0007669"/>
    <property type="project" value="UniProtKB-UniRule"/>
</dbReference>
<dbReference type="InterPro" id="IPR014729">
    <property type="entry name" value="Rossmann-like_a/b/a_fold"/>
</dbReference>
<dbReference type="Pfam" id="PF10288">
    <property type="entry name" value="CTU2"/>
    <property type="match status" value="1"/>
</dbReference>
<evidence type="ECO:0000313" key="5">
    <source>
        <dbReference type="Proteomes" id="UP001177670"/>
    </source>
</evidence>
<dbReference type="EMBL" id="JAHYIQ010000043">
    <property type="protein sequence ID" value="KAK1118477.1"/>
    <property type="molecule type" value="Genomic_DNA"/>
</dbReference>
<protein>
    <recommendedName>
        <fullName evidence="3">Cytoplasmic tRNA 2-thiolation protein 2</fullName>
    </recommendedName>
</protein>
<dbReference type="GO" id="GO:0002143">
    <property type="term" value="P:tRNA wobble position uridine thiolation"/>
    <property type="evidence" value="ECO:0007669"/>
    <property type="project" value="TreeGrafter"/>
</dbReference>
<keyword evidence="5" id="KW-1185">Reference proteome</keyword>
<dbReference type="AlphaFoldDB" id="A0AA40KFI7"/>
<proteinExistence type="inferred from homology"/>
<organism evidence="4 5">
    <name type="scientific">Melipona bicolor</name>
    <dbReference type="NCBI Taxonomy" id="60889"/>
    <lineage>
        <taxon>Eukaryota</taxon>
        <taxon>Metazoa</taxon>
        <taxon>Ecdysozoa</taxon>
        <taxon>Arthropoda</taxon>
        <taxon>Hexapoda</taxon>
        <taxon>Insecta</taxon>
        <taxon>Pterygota</taxon>
        <taxon>Neoptera</taxon>
        <taxon>Endopterygota</taxon>
        <taxon>Hymenoptera</taxon>
        <taxon>Apocrita</taxon>
        <taxon>Aculeata</taxon>
        <taxon>Apoidea</taxon>
        <taxon>Anthophila</taxon>
        <taxon>Apidae</taxon>
        <taxon>Melipona</taxon>
    </lineage>
</organism>
<comment type="caution">
    <text evidence="4">The sequence shown here is derived from an EMBL/GenBank/DDBJ whole genome shotgun (WGS) entry which is preliminary data.</text>
</comment>
<dbReference type="InterPro" id="IPR019407">
    <property type="entry name" value="CTU2"/>
</dbReference>
<dbReference type="PANTHER" id="PTHR20882:SF14">
    <property type="entry name" value="CYTOPLASMIC TRNA 2-THIOLATION PROTEIN 2"/>
    <property type="match status" value="1"/>
</dbReference>
<keyword evidence="2 3" id="KW-0819">tRNA processing</keyword>
<keyword evidence="1 3" id="KW-0963">Cytoplasm</keyword>
<reference evidence="4" key="1">
    <citation type="submission" date="2021-10" db="EMBL/GenBank/DDBJ databases">
        <title>Melipona bicolor Genome sequencing and assembly.</title>
        <authorList>
            <person name="Araujo N.S."/>
            <person name="Arias M.C."/>
        </authorList>
    </citation>
    <scope>NUCLEOTIDE SEQUENCE</scope>
    <source>
        <strain evidence="4">USP_2M_L1-L4_2017</strain>
        <tissue evidence="4">Whole body</tissue>
    </source>
</reference>